<dbReference type="InterPro" id="IPR012338">
    <property type="entry name" value="Beta-lactam/transpept-like"/>
</dbReference>
<evidence type="ECO:0000313" key="4">
    <source>
        <dbReference type="Proteomes" id="UP000078595"/>
    </source>
</evidence>
<dbReference type="Pfam" id="PF00144">
    <property type="entry name" value="Beta-lactamase"/>
    <property type="match status" value="1"/>
</dbReference>
<gene>
    <name evidence="3" type="ORF">I303_104840</name>
</gene>
<dbReference type="GeneID" id="28967878"/>
<sequence>MPKLDDVVNERFRQEIEKAMVLWSVRGCTIVFTQGEDHRILTFGKRNKHSDVTGKALFSIASCSKLVTCLTLLRILGKHNLTIDTRIKSIYPEFRLLDEVAQEACTFRDLLTHQTGLPGYDHLWNPSYNLSDLPDRLGKLEPTLGFRGGYQYNSLCYDLIVRIIEYLTKEDHRAVVQREIFDKMGMRDVTFDYGQEGKEYASGFWTRSEKSPWKGVLEEGEREFKEHGMAEVELPFGLKHLGEKGGLGTGRARWLKSYPLLPVYQECLKPLIEADSAGGLDSPDDGLIMYGLGQRISKHRGCEVIEHSGEIPGFLSRISRLPAHNVGLGILTNSDPGGKYLRAYVKCRLIEEFTGLEKVNWLDIIESKRQEQLVRASKWLDWFGTHIPSEREHAPTREINNVDIDPLTGTWEKDGFDKWTITSENLVRELPILETLPFIPSLYGSVRYFFSPSPDPTPTPHLKSSSDSTPAGEGGWYDACIAWTPGSASTSTCTTAEDKESLLGGCESKSASLGSELYGAPFKVRLADENRLEVYGLMGVGEGLTEDDHSITFHRVV</sequence>
<dbReference type="InterPro" id="IPR051478">
    <property type="entry name" value="Beta-lactamase-like_AB/R"/>
</dbReference>
<comment type="similarity">
    <text evidence="1">Belongs to the beta-lactamase family.</text>
</comment>
<dbReference type="EMBL" id="CP144534">
    <property type="protein sequence ID" value="WWC62244.1"/>
    <property type="molecule type" value="Genomic_DNA"/>
</dbReference>
<reference evidence="3" key="2">
    <citation type="submission" date="2024-02" db="EMBL/GenBank/DDBJ databases">
        <title>Comparative genomics of Cryptococcus and Kwoniella reveals pathogenesis evolution and contrasting modes of karyotype evolution via chromosome fusion or intercentromeric recombination.</title>
        <authorList>
            <person name="Coelho M.A."/>
            <person name="David-Palma M."/>
            <person name="Shea T."/>
            <person name="Bowers K."/>
            <person name="McGinley-Smith S."/>
            <person name="Mohammad A.W."/>
            <person name="Gnirke A."/>
            <person name="Yurkov A.M."/>
            <person name="Nowrousian M."/>
            <person name="Sun S."/>
            <person name="Cuomo C.A."/>
            <person name="Heitman J."/>
        </authorList>
    </citation>
    <scope>NUCLEOTIDE SEQUENCE</scope>
    <source>
        <strain evidence="3">CBS 10117</strain>
    </source>
</reference>
<protein>
    <recommendedName>
        <fullName evidence="2">Beta-lactamase-related domain-containing protein</fullName>
    </recommendedName>
</protein>
<feature type="domain" description="Beta-lactamase-related" evidence="2">
    <location>
        <begin position="42"/>
        <end position="339"/>
    </location>
</feature>
<dbReference type="Gene3D" id="3.40.710.10">
    <property type="entry name" value="DD-peptidase/beta-lactamase superfamily"/>
    <property type="match status" value="2"/>
</dbReference>
<name>A0AAJ8KPD8_9TREE</name>
<proteinExistence type="inferred from homology"/>
<evidence type="ECO:0000259" key="2">
    <source>
        <dbReference type="Pfam" id="PF00144"/>
    </source>
</evidence>
<dbReference type="Proteomes" id="UP000078595">
    <property type="component" value="Chromosome 5"/>
</dbReference>
<keyword evidence="4" id="KW-1185">Reference proteome</keyword>
<dbReference type="KEGG" id="kdj:28967878"/>
<dbReference type="SUPFAM" id="SSF56601">
    <property type="entry name" value="beta-lactamase/transpeptidase-like"/>
    <property type="match status" value="1"/>
</dbReference>
<evidence type="ECO:0000313" key="3">
    <source>
        <dbReference type="EMBL" id="WWC62244.1"/>
    </source>
</evidence>
<organism evidence="3 4">
    <name type="scientific">Kwoniella dejecticola CBS 10117</name>
    <dbReference type="NCBI Taxonomy" id="1296121"/>
    <lineage>
        <taxon>Eukaryota</taxon>
        <taxon>Fungi</taxon>
        <taxon>Dikarya</taxon>
        <taxon>Basidiomycota</taxon>
        <taxon>Agaricomycotina</taxon>
        <taxon>Tremellomycetes</taxon>
        <taxon>Tremellales</taxon>
        <taxon>Cryptococcaceae</taxon>
        <taxon>Kwoniella</taxon>
    </lineage>
</organism>
<reference evidence="3" key="1">
    <citation type="submission" date="2013-07" db="EMBL/GenBank/DDBJ databases">
        <authorList>
            <consortium name="The Broad Institute Genome Sequencing Platform"/>
            <person name="Cuomo C."/>
            <person name="Litvintseva A."/>
            <person name="Chen Y."/>
            <person name="Heitman J."/>
            <person name="Sun S."/>
            <person name="Springer D."/>
            <person name="Dromer F."/>
            <person name="Young S.K."/>
            <person name="Zeng Q."/>
            <person name="Gargeya S."/>
            <person name="Fitzgerald M."/>
            <person name="Abouelleil A."/>
            <person name="Alvarado L."/>
            <person name="Berlin A.M."/>
            <person name="Chapman S.B."/>
            <person name="Dewar J."/>
            <person name="Goldberg J."/>
            <person name="Griggs A."/>
            <person name="Gujja S."/>
            <person name="Hansen M."/>
            <person name="Howarth C."/>
            <person name="Imamovic A."/>
            <person name="Larimer J."/>
            <person name="McCowan C."/>
            <person name="Murphy C."/>
            <person name="Pearson M."/>
            <person name="Priest M."/>
            <person name="Roberts A."/>
            <person name="Saif S."/>
            <person name="Shea T."/>
            <person name="Sykes S."/>
            <person name="Wortman J."/>
            <person name="Nusbaum C."/>
            <person name="Birren B."/>
        </authorList>
    </citation>
    <scope>NUCLEOTIDE SEQUENCE</scope>
    <source>
        <strain evidence="3">CBS 10117</strain>
    </source>
</reference>
<dbReference type="PANTHER" id="PTHR22935:SF95">
    <property type="entry name" value="BETA-LACTAMASE-LIKE 1-RELATED"/>
    <property type="match status" value="1"/>
</dbReference>
<dbReference type="InterPro" id="IPR001466">
    <property type="entry name" value="Beta-lactam-related"/>
</dbReference>
<accession>A0AAJ8KPD8</accession>
<evidence type="ECO:0000256" key="1">
    <source>
        <dbReference type="ARBA" id="ARBA00038473"/>
    </source>
</evidence>
<dbReference type="RefSeq" id="XP_018262700.2">
    <property type="nucleotide sequence ID" value="XM_018407489.2"/>
</dbReference>
<dbReference type="AlphaFoldDB" id="A0AAJ8KPD8"/>
<dbReference type="PANTHER" id="PTHR22935">
    <property type="entry name" value="PENICILLIN-BINDING PROTEIN"/>
    <property type="match status" value="1"/>
</dbReference>